<sequence>MKIEKLSLEFSALRCAQTILPVTPHRTTLSCLNVHSKHDETNMVRKDKTKPNFCTTENESPFSTSFRIIVLLMLYHQRKFTCFLNGQQSKKVIAILYYGASIKKYMRISRREDSCIEVFALKKPSNADCYA</sequence>
<comment type="caution">
    <text evidence="1">The sequence shown here is derived from an EMBL/GenBank/DDBJ whole genome shotgun (WGS) entry which is preliminary data.</text>
</comment>
<dbReference type="Proteomes" id="UP000887013">
    <property type="component" value="Unassembled WGS sequence"/>
</dbReference>
<evidence type="ECO:0000313" key="1">
    <source>
        <dbReference type="EMBL" id="GFT47333.1"/>
    </source>
</evidence>
<organism evidence="1 2">
    <name type="scientific">Nephila pilipes</name>
    <name type="common">Giant wood spider</name>
    <name type="synonym">Nephila maculata</name>
    <dbReference type="NCBI Taxonomy" id="299642"/>
    <lineage>
        <taxon>Eukaryota</taxon>
        <taxon>Metazoa</taxon>
        <taxon>Ecdysozoa</taxon>
        <taxon>Arthropoda</taxon>
        <taxon>Chelicerata</taxon>
        <taxon>Arachnida</taxon>
        <taxon>Araneae</taxon>
        <taxon>Araneomorphae</taxon>
        <taxon>Entelegynae</taxon>
        <taxon>Araneoidea</taxon>
        <taxon>Nephilidae</taxon>
        <taxon>Nephila</taxon>
    </lineage>
</organism>
<name>A0A8X6TU73_NEPPI</name>
<dbReference type="AlphaFoldDB" id="A0A8X6TU73"/>
<keyword evidence="2" id="KW-1185">Reference proteome</keyword>
<protein>
    <submittedName>
        <fullName evidence="1">Uncharacterized protein</fullName>
    </submittedName>
</protein>
<accession>A0A8X6TU73</accession>
<gene>
    <name evidence="1" type="ORF">NPIL_538001</name>
</gene>
<proteinExistence type="predicted"/>
<reference evidence="1" key="1">
    <citation type="submission" date="2020-08" db="EMBL/GenBank/DDBJ databases">
        <title>Multicomponent nature underlies the extraordinary mechanical properties of spider dragline silk.</title>
        <authorList>
            <person name="Kono N."/>
            <person name="Nakamura H."/>
            <person name="Mori M."/>
            <person name="Yoshida Y."/>
            <person name="Ohtoshi R."/>
            <person name="Malay A.D."/>
            <person name="Moran D.A.P."/>
            <person name="Tomita M."/>
            <person name="Numata K."/>
            <person name="Arakawa K."/>
        </authorList>
    </citation>
    <scope>NUCLEOTIDE SEQUENCE</scope>
</reference>
<evidence type="ECO:0000313" key="2">
    <source>
        <dbReference type="Proteomes" id="UP000887013"/>
    </source>
</evidence>
<dbReference type="EMBL" id="BMAW01016125">
    <property type="protein sequence ID" value="GFT47333.1"/>
    <property type="molecule type" value="Genomic_DNA"/>
</dbReference>